<dbReference type="AlphaFoldDB" id="H1YIR6"/>
<evidence type="ECO:0000313" key="2">
    <source>
        <dbReference type="Proteomes" id="UP000002774"/>
    </source>
</evidence>
<protein>
    <recommendedName>
        <fullName evidence="3">MmcQ/YjbR family DNA-binding protein</fullName>
    </recommendedName>
</protein>
<dbReference type="RefSeq" id="WP_008508127.1">
    <property type="nucleotide sequence ID" value="NZ_CM001403.1"/>
</dbReference>
<accession>H1YIR6</accession>
<proteinExistence type="predicted"/>
<dbReference type="Pfam" id="PF04237">
    <property type="entry name" value="YjbR"/>
    <property type="match status" value="1"/>
</dbReference>
<organism evidence="1 2">
    <name type="scientific">Mucilaginibacter paludis DSM 18603</name>
    <dbReference type="NCBI Taxonomy" id="714943"/>
    <lineage>
        <taxon>Bacteria</taxon>
        <taxon>Pseudomonadati</taxon>
        <taxon>Bacteroidota</taxon>
        <taxon>Sphingobacteriia</taxon>
        <taxon>Sphingobacteriales</taxon>
        <taxon>Sphingobacteriaceae</taxon>
        <taxon>Mucilaginibacter</taxon>
    </lineage>
</organism>
<keyword evidence="2" id="KW-1185">Reference proteome</keyword>
<sequence length="114" mass="13255">MHTNTLIYLQYIRDIISAMPGTREGICYGTEGFYVQKKLLARMKEDGETLVIHTKTRETWMDIDPETFFITDHYLNSDYILVTLARVQPEDLKKLLGDAWLARAPKTLLKQYLG</sequence>
<dbReference type="Proteomes" id="UP000002774">
    <property type="component" value="Chromosome"/>
</dbReference>
<name>H1YIR6_9SPHI</name>
<dbReference type="eggNOG" id="COG3801">
    <property type="taxonomic scope" value="Bacteria"/>
</dbReference>
<reference evidence="1" key="1">
    <citation type="submission" date="2011-09" db="EMBL/GenBank/DDBJ databases">
        <title>The permanent draft genome of Mucilaginibacter paludis DSM 18603.</title>
        <authorList>
            <consortium name="US DOE Joint Genome Institute (JGI-PGF)"/>
            <person name="Lucas S."/>
            <person name="Han J."/>
            <person name="Lapidus A."/>
            <person name="Bruce D."/>
            <person name="Goodwin L."/>
            <person name="Pitluck S."/>
            <person name="Peters L."/>
            <person name="Kyrpides N."/>
            <person name="Mavromatis K."/>
            <person name="Ivanova N."/>
            <person name="Mikhailova N."/>
            <person name="Held B."/>
            <person name="Detter J.C."/>
            <person name="Tapia R."/>
            <person name="Han C."/>
            <person name="Land M."/>
            <person name="Hauser L."/>
            <person name="Markowitz V."/>
            <person name="Cheng J.-F."/>
            <person name="Hugenholtz P."/>
            <person name="Woyke T."/>
            <person name="Wu D."/>
            <person name="Tindall B."/>
            <person name="Brambilla E."/>
            <person name="Klenk H.-P."/>
            <person name="Eisen J.A."/>
        </authorList>
    </citation>
    <scope>NUCLEOTIDE SEQUENCE [LARGE SCALE GENOMIC DNA]</scope>
    <source>
        <strain evidence="1">DSM 18603</strain>
    </source>
</reference>
<dbReference type="EMBL" id="CM001403">
    <property type="protein sequence ID" value="EHQ27611.1"/>
    <property type="molecule type" value="Genomic_DNA"/>
</dbReference>
<dbReference type="HOGENOM" id="CLU_138549_1_1_10"/>
<dbReference type="STRING" id="714943.Mucpa_3513"/>
<evidence type="ECO:0008006" key="3">
    <source>
        <dbReference type="Google" id="ProtNLM"/>
    </source>
</evidence>
<dbReference type="OrthoDB" id="954305at2"/>
<dbReference type="SUPFAM" id="SSF142906">
    <property type="entry name" value="YjbR-like"/>
    <property type="match status" value="1"/>
</dbReference>
<dbReference type="InterPro" id="IPR058532">
    <property type="entry name" value="YjbR/MT2646/Rv2570-like"/>
</dbReference>
<gene>
    <name evidence="1" type="ORF">Mucpa_3513</name>
</gene>
<evidence type="ECO:0000313" key="1">
    <source>
        <dbReference type="EMBL" id="EHQ27611.1"/>
    </source>
</evidence>
<dbReference type="InterPro" id="IPR038056">
    <property type="entry name" value="YjbR-like_sf"/>
</dbReference>